<feature type="chain" id="PRO_5017320362" description="3-dehydroquinate dehydratase" evidence="5">
    <location>
        <begin position="29"/>
        <end position="289"/>
    </location>
</feature>
<keyword evidence="4" id="KW-0028">Amino-acid biosynthesis</keyword>
<comment type="caution">
    <text evidence="4">Lacks conserved residue(s) required for the propagation of feature annotation.</text>
</comment>
<gene>
    <name evidence="4" type="primary">aroD</name>
    <name evidence="6" type="ORF">D7V21_03125</name>
</gene>
<dbReference type="GO" id="GO:0046279">
    <property type="term" value="P:3,4-dihydroxybenzoate biosynthetic process"/>
    <property type="evidence" value="ECO:0007669"/>
    <property type="project" value="TreeGrafter"/>
</dbReference>
<dbReference type="GO" id="GO:0009073">
    <property type="term" value="P:aromatic amino acid family biosynthetic process"/>
    <property type="evidence" value="ECO:0007669"/>
    <property type="project" value="UniProtKB-KW"/>
</dbReference>
<dbReference type="GO" id="GO:0003855">
    <property type="term" value="F:3-dehydroquinate dehydratase activity"/>
    <property type="evidence" value="ECO:0007669"/>
    <property type="project" value="UniProtKB-UniRule"/>
</dbReference>
<dbReference type="RefSeq" id="WP_120369080.1">
    <property type="nucleotide sequence ID" value="NZ_RAXU01000003.1"/>
</dbReference>
<dbReference type="Gene3D" id="3.20.20.70">
    <property type="entry name" value="Aldolase class I"/>
    <property type="match status" value="1"/>
</dbReference>
<dbReference type="InterPro" id="IPR001381">
    <property type="entry name" value="DHquinase_I"/>
</dbReference>
<dbReference type="HAMAP" id="MF_00214">
    <property type="entry name" value="AroD"/>
    <property type="match status" value="1"/>
</dbReference>
<feature type="signal peptide" evidence="5">
    <location>
        <begin position="1"/>
        <end position="28"/>
    </location>
</feature>
<feature type="binding site" evidence="4">
    <location>
        <position position="119"/>
    </location>
    <ligand>
        <name>3-dehydroquinate</name>
        <dbReference type="ChEBI" id="CHEBI:32364"/>
    </ligand>
</feature>
<dbReference type="Proteomes" id="UP000269001">
    <property type="component" value="Unassembled WGS sequence"/>
</dbReference>
<feature type="active site" description="Proton donor/acceptor" evidence="4">
    <location>
        <position position="180"/>
    </location>
</feature>
<dbReference type="Pfam" id="PF01487">
    <property type="entry name" value="DHquinase_I"/>
    <property type="match status" value="1"/>
</dbReference>
<feature type="active site" description="Schiff-base intermediate with substrate" evidence="4">
    <location>
        <position position="207"/>
    </location>
</feature>
<comment type="pathway">
    <text evidence="4">Metabolic intermediate biosynthesis; chorismate biosynthesis; chorismate from D-erythrose 4-phosphate and phosphoenolpyruvate: step 3/7.</text>
</comment>
<dbReference type="PANTHER" id="PTHR43699">
    <property type="entry name" value="3-DEHYDROQUINATE DEHYDRATASE"/>
    <property type="match status" value="1"/>
</dbReference>
<accession>A0A3A8EP89</accession>
<dbReference type="InterPro" id="IPR013785">
    <property type="entry name" value="Aldolase_TIM"/>
</dbReference>
<comment type="catalytic activity">
    <reaction evidence="1 4">
        <text>3-dehydroquinate = 3-dehydroshikimate + H2O</text>
        <dbReference type="Rhea" id="RHEA:21096"/>
        <dbReference type="ChEBI" id="CHEBI:15377"/>
        <dbReference type="ChEBI" id="CHEBI:16630"/>
        <dbReference type="ChEBI" id="CHEBI:32364"/>
        <dbReference type="EC" id="4.2.1.10"/>
    </reaction>
</comment>
<keyword evidence="5" id="KW-0732">Signal</keyword>
<feature type="binding site" evidence="4">
    <location>
        <position position="249"/>
    </location>
    <ligand>
        <name>3-dehydroquinate</name>
        <dbReference type="ChEBI" id="CHEBI:32364"/>
    </ligand>
</feature>
<comment type="similarity">
    <text evidence="4">Belongs to the type-I 3-dehydroquinase family.</text>
</comment>
<keyword evidence="4" id="KW-0057">Aromatic amino acid biosynthesis</keyword>
<dbReference type="InterPro" id="IPR018508">
    <property type="entry name" value="3-dehydroquinate_DH_AS"/>
</dbReference>
<name>A0A3A8EP89_9GAMM</name>
<dbReference type="NCBIfam" id="TIGR01093">
    <property type="entry name" value="aroD"/>
    <property type="match status" value="1"/>
</dbReference>
<reference evidence="6 7" key="1">
    <citation type="submission" date="2018-09" db="EMBL/GenBank/DDBJ databases">
        <title>The draft genome of Acinetobacter spp. strains.</title>
        <authorList>
            <person name="Qin J."/>
            <person name="Feng Y."/>
            <person name="Zong Z."/>
        </authorList>
    </citation>
    <scope>NUCLEOTIDE SEQUENCE [LARGE SCALE GENOMIC DNA]</scope>
    <source>
        <strain evidence="6 7">WCHAc060096</strain>
    </source>
</reference>
<feature type="binding site" evidence="4">
    <location>
        <position position="268"/>
    </location>
    <ligand>
        <name>3-dehydroquinate</name>
        <dbReference type="ChEBI" id="CHEBI:32364"/>
    </ligand>
</feature>
<keyword evidence="2 4" id="KW-0456">Lyase</keyword>
<dbReference type="EC" id="4.2.1.10" evidence="4"/>
<organism evidence="6 7">
    <name type="scientific">Acinetobacter guerrae</name>
    <dbReference type="NCBI Taxonomy" id="1843371"/>
    <lineage>
        <taxon>Bacteria</taxon>
        <taxon>Pseudomonadati</taxon>
        <taxon>Pseudomonadota</taxon>
        <taxon>Gammaproteobacteria</taxon>
        <taxon>Moraxellales</taxon>
        <taxon>Moraxellaceae</taxon>
        <taxon>Acinetobacter</taxon>
    </lineage>
</organism>
<keyword evidence="7" id="KW-1185">Reference proteome</keyword>
<dbReference type="EMBL" id="RAXU01000003">
    <property type="protein sequence ID" value="RKG35306.1"/>
    <property type="molecule type" value="Genomic_DNA"/>
</dbReference>
<keyword evidence="3 4" id="KW-0704">Schiff base</keyword>
<feature type="binding site" evidence="4">
    <location>
        <begin position="83"/>
        <end position="85"/>
    </location>
    <ligand>
        <name>3-dehydroquinate</name>
        <dbReference type="ChEBI" id="CHEBI:32364"/>
    </ligand>
</feature>
<dbReference type="SUPFAM" id="SSF51569">
    <property type="entry name" value="Aldolase"/>
    <property type="match status" value="1"/>
</dbReference>
<evidence type="ECO:0000256" key="4">
    <source>
        <dbReference type="HAMAP-Rule" id="MF_00214"/>
    </source>
</evidence>
<evidence type="ECO:0000313" key="7">
    <source>
        <dbReference type="Proteomes" id="UP000269001"/>
    </source>
</evidence>
<dbReference type="GO" id="GO:0008652">
    <property type="term" value="P:amino acid biosynthetic process"/>
    <property type="evidence" value="ECO:0007669"/>
    <property type="project" value="UniProtKB-KW"/>
</dbReference>
<proteinExistence type="inferred from homology"/>
<evidence type="ECO:0000256" key="3">
    <source>
        <dbReference type="ARBA" id="ARBA00023270"/>
    </source>
</evidence>
<comment type="subunit">
    <text evidence="4">Homodimer.</text>
</comment>
<dbReference type="FunFam" id="3.20.20.70:FF:000047">
    <property type="entry name" value="3-dehydroquinate dehydratase"/>
    <property type="match status" value="1"/>
</dbReference>
<dbReference type="AlphaFoldDB" id="A0A3A8EP89"/>
<evidence type="ECO:0000256" key="2">
    <source>
        <dbReference type="ARBA" id="ARBA00023239"/>
    </source>
</evidence>
<dbReference type="InterPro" id="IPR050146">
    <property type="entry name" value="Type-I_3-dehydroquinase"/>
</dbReference>
<protein>
    <recommendedName>
        <fullName evidence="4">3-dehydroquinate dehydratase</fullName>
        <shortName evidence="4">3-dehydroquinase</shortName>
        <ecNumber evidence="4">4.2.1.10</ecNumber>
    </recommendedName>
    <alternativeName>
        <fullName evidence="4">Type I DHQase</fullName>
    </alternativeName>
    <alternativeName>
        <fullName evidence="4">Type I dehydroquinase</fullName>
        <shortName evidence="4">DHQ1</shortName>
    </alternativeName>
</protein>
<dbReference type="CDD" id="cd00502">
    <property type="entry name" value="DHQase_I"/>
    <property type="match status" value="1"/>
</dbReference>
<comment type="function">
    <text evidence="4">Involved in the third step of the chorismate pathway, which leads to the biosynthesis of aromatic amino acids. Catalyzes the cis-dehydration of 3-dehydroquinate (DHQ) and introduces the first double bond of the aromatic ring to yield 3-dehydroshikimate.</text>
</comment>
<dbReference type="PANTHER" id="PTHR43699:SF1">
    <property type="entry name" value="3-DEHYDROQUINATE DEHYDRATASE"/>
    <property type="match status" value="1"/>
</dbReference>
<comment type="caution">
    <text evidence="6">The sequence shown here is derived from an EMBL/GenBank/DDBJ whole genome shotgun (WGS) entry which is preliminary data.</text>
</comment>
<feature type="binding site" evidence="4">
    <location>
        <position position="272"/>
    </location>
    <ligand>
        <name>3-dehydroquinate</name>
        <dbReference type="ChEBI" id="CHEBI:32364"/>
    </ligand>
</feature>
<evidence type="ECO:0000256" key="5">
    <source>
        <dbReference type="SAM" id="SignalP"/>
    </source>
</evidence>
<evidence type="ECO:0000256" key="1">
    <source>
        <dbReference type="ARBA" id="ARBA00001864"/>
    </source>
</evidence>
<dbReference type="PROSITE" id="PS01028">
    <property type="entry name" value="DEHYDROQUINASE_I"/>
    <property type="match status" value="1"/>
</dbReference>
<dbReference type="GO" id="GO:0009423">
    <property type="term" value="P:chorismate biosynthetic process"/>
    <property type="evidence" value="ECO:0007669"/>
    <property type="project" value="UniProtKB-UniRule"/>
</dbReference>
<dbReference type="UniPathway" id="UPA00053">
    <property type="reaction ID" value="UER00086"/>
</dbReference>
<sequence>MFNANKLVKQLCISGALFMSLPFASVHAVEATTAPAHASYIVKNLNIGELPVKTIVPITAKTKEQAIAQAKVIAENKDADIAEFRIDLLEFASDSKQVIALGQELNQILKDKPLLATIRTANEGGKLKLTDQEYEKIYAEYLKKPFMQLLDIEMFRDQAAVAKLTKLAHQKNVLVVMSNHDFDKTPSEQEIVSRLLKQDQMGADILKIAVMPKSKQDVFTLMNATLKVSEQSKKPLLTMSMGRLGTISRIATANMGGSLSFGMIGEASAPGQIDVTQLKQFLKTVQPTP</sequence>
<evidence type="ECO:0000313" key="6">
    <source>
        <dbReference type="EMBL" id="RKG35306.1"/>
    </source>
</evidence>